<dbReference type="PANTHER" id="PTHR43179:SF12">
    <property type="entry name" value="GALACTOFURANOSYLTRANSFERASE GLFT2"/>
    <property type="match status" value="1"/>
</dbReference>
<dbReference type="Gene3D" id="3.90.550.10">
    <property type="entry name" value="Spore Coat Polysaccharide Biosynthesis Protein SpsA, Chain A"/>
    <property type="match status" value="2"/>
</dbReference>
<evidence type="ECO:0000256" key="3">
    <source>
        <dbReference type="ARBA" id="ARBA00022676"/>
    </source>
</evidence>
<comment type="similarity">
    <text evidence="2">Belongs to the glycosyltransferase 2 family.</text>
</comment>
<sequence length="672" mass="71788">MTSKRTIDQFGTGESGHALAVIVCCYTVDRLPTLTRGLDAVRAQQGEHDELIVVVDHNEQLLEQLRSALPDDVAVVPNSHTRGLSGARNSGADRASAGILVFLDDDAVIRPGSLEAVRAAFGVPTTVAVGGAVHAHWESGRSPSWFPDEFGWVVGCDYRGMAADGAVIRNPIGAAMAVRRDALTAIGGFSDRLGRVGTLPAGCEETLMGIALTSRYPDSAIVRITGFAVDHEVPAGRGTLRYFLSRCRHEGRSKAVLASMVGPGAGLSAERSYVLRTLSTGILRYLRQFATTRPDGRIAPVTRIVAMMLGLLVTAAGTAAGAVAARKSNAAAFEPAADPLRPEELVSVVVPTVGRASLADTVRAVLEQKHREIELLVVDNRPSSGAVAELMSQFTDPRIRVLAQPVPGVSAARNLGADRASGRIVAFTDDDAVPDPLWITTVLDTLRLDGKGRVGAVTGRVLGTDSATPEQAWFEEAGVFDKGEQPTVWAMEEFEADSALGTFGAHGPFFPYTAGECGTGNNMAFRIEALRSVHGFDERLGTGTPTHGGEDLDIYRSALLHGWAIAYAPGAIVRHYHRDNLADLRVQSYGYGTGMAASLTKLLFSGQVPPWTILGRIPRGLHMLLSPHSTKNENIPAEWPTHLRLLEVWGYLIGPALYLRSHLTVDRTGLLS</sequence>
<reference evidence="7 8" key="1">
    <citation type="submission" date="2016-10" db="EMBL/GenBank/DDBJ databases">
        <authorList>
            <person name="de Groot N.N."/>
        </authorList>
    </citation>
    <scope>NUCLEOTIDE SEQUENCE [LARGE SCALE GENOMIC DNA]</scope>
    <source>
        <strain evidence="7 8">DSM 44892</strain>
    </source>
</reference>
<evidence type="ECO:0000259" key="5">
    <source>
        <dbReference type="Pfam" id="PF00535"/>
    </source>
</evidence>
<keyword evidence="8" id="KW-1185">Reference proteome</keyword>
<evidence type="ECO:0000256" key="4">
    <source>
        <dbReference type="ARBA" id="ARBA00022679"/>
    </source>
</evidence>
<evidence type="ECO:0000256" key="1">
    <source>
        <dbReference type="ARBA" id="ARBA00004776"/>
    </source>
</evidence>
<proteinExistence type="inferred from homology"/>
<gene>
    <name evidence="7" type="ORF">SAMN05444695_101143</name>
</gene>
<dbReference type="Proteomes" id="UP000183263">
    <property type="component" value="Unassembled WGS sequence"/>
</dbReference>
<evidence type="ECO:0000259" key="6">
    <source>
        <dbReference type="Pfam" id="PF13632"/>
    </source>
</evidence>
<feature type="domain" description="Glycosyltransferase 2-like" evidence="5">
    <location>
        <begin position="347"/>
        <end position="465"/>
    </location>
</feature>
<evidence type="ECO:0000313" key="7">
    <source>
        <dbReference type="EMBL" id="SDH09308.1"/>
    </source>
</evidence>
<accession>A0A1G7ZKV0</accession>
<dbReference type="Pfam" id="PF00535">
    <property type="entry name" value="Glycos_transf_2"/>
    <property type="match status" value="2"/>
</dbReference>
<keyword evidence="3" id="KW-0328">Glycosyltransferase</keyword>
<dbReference type="InterPro" id="IPR001173">
    <property type="entry name" value="Glyco_trans_2-like"/>
</dbReference>
<dbReference type="RefSeq" id="WP_246442578.1">
    <property type="nucleotide sequence ID" value="NZ_CP048813.1"/>
</dbReference>
<evidence type="ECO:0000313" key="8">
    <source>
        <dbReference type="Proteomes" id="UP000183263"/>
    </source>
</evidence>
<dbReference type="EMBL" id="FNDN01000001">
    <property type="protein sequence ID" value="SDH09308.1"/>
    <property type="molecule type" value="Genomic_DNA"/>
</dbReference>
<feature type="domain" description="Glycosyltransferase 2-like" evidence="6">
    <location>
        <begin position="518"/>
        <end position="596"/>
    </location>
</feature>
<dbReference type="InterPro" id="IPR029044">
    <property type="entry name" value="Nucleotide-diphossugar_trans"/>
</dbReference>
<name>A0A1G7ZKV0_9NOCA</name>
<dbReference type="Pfam" id="PF13632">
    <property type="entry name" value="Glyco_trans_2_3"/>
    <property type="match status" value="1"/>
</dbReference>
<organism evidence="7 8">
    <name type="scientific">Rhodococcus triatomae</name>
    <dbReference type="NCBI Taxonomy" id="300028"/>
    <lineage>
        <taxon>Bacteria</taxon>
        <taxon>Bacillati</taxon>
        <taxon>Actinomycetota</taxon>
        <taxon>Actinomycetes</taxon>
        <taxon>Mycobacteriales</taxon>
        <taxon>Nocardiaceae</taxon>
        <taxon>Rhodococcus</taxon>
    </lineage>
</organism>
<comment type="pathway">
    <text evidence="1">Cell wall biogenesis; cell wall polysaccharide biosynthesis.</text>
</comment>
<dbReference type="SUPFAM" id="SSF53448">
    <property type="entry name" value="Nucleotide-diphospho-sugar transferases"/>
    <property type="match status" value="2"/>
</dbReference>
<dbReference type="AlphaFoldDB" id="A0A1G7ZKV0"/>
<dbReference type="GO" id="GO:0016757">
    <property type="term" value="F:glycosyltransferase activity"/>
    <property type="evidence" value="ECO:0007669"/>
    <property type="project" value="UniProtKB-KW"/>
</dbReference>
<protein>
    <submittedName>
        <fullName evidence="7">Glycosyltransferase, GT2 family</fullName>
    </submittedName>
</protein>
<dbReference type="PANTHER" id="PTHR43179">
    <property type="entry name" value="RHAMNOSYLTRANSFERASE WBBL"/>
    <property type="match status" value="1"/>
</dbReference>
<evidence type="ECO:0000256" key="2">
    <source>
        <dbReference type="ARBA" id="ARBA00006739"/>
    </source>
</evidence>
<feature type="domain" description="Glycosyltransferase 2-like" evidence="5">
    <location>
        <begin position="21"/>
        <end position="184"/>
    </location>
</feature>
<keyword evidence="4 7" id="KW-0808">Transferase</keyword>